<dbReference type="EMBL" id="CP011309">
    <property type="protein sequence ID" value="AKF26989.1"/>
    <property type="molecule type" value="Genomic_DNA"/>
</dbReference>
<dbReference type="AlphaFoldDB" id="A0A0F6SQX9"/>
<evidence type="ECO:0000313" key="2">
    <source>
        <dbReference type="EMBL" id="AKF26989.1"/>
    </source>
</evidence>
<dbReference type="HOGENOM" id="CLU_2272032_0_0_11"/>
<dbReference type="Proteomes" id="UP000034037">
    <property type="component" value="Chromosome"/>
</dbReference>
<reference evidence="2 3" key="1">
    <citation type="submission" date="2015-04" db="EMBL/GenBank/DDBJ databases">
        <title>Complete Genome Sequence of Brevibacterium flavum ATCC 15168.</title>
        <authorList>
            <person name="Ahn J."/>
            <person name="Park G."/>
            <person name="Jeon W."/>
            <person name="Jang Y."/>
            <person name="Jang M."/>
            <person name="Lee H."/>
            <person name="Lee H."/>
        </authorList>
    </citation>
    <scope>NUCLEOTIDE SEQUENCE [LARGE SCALE GENOMIC DNA]</scope>
    <source>
        <strain evidence="2 3">ATCC 15168</strain>
    </source>
</reference>
<keyword evidence="3" id="KW-1185">Reference proteome</keyword>
<proteinExistence type="predicted"/>
<evidence type="ECO:0000256" key="1">
    <source>
        <dbReference type="SAM" id="MobiDB-lite"/>
    </source>
</evidence>
<feature type="compositionally biased region" description="Basic and acidic residues" evidence="1">
    <location>
        <begin position="17"/>
        <end position="27"/>
    </location>
</feature>
<sequence>MTTPANMPKKTTPKAPQPEERVAKPEQPKVTNSSPVKQTMIKVATASNGSHGDVRINGNSLPADLVPHIDIEMESDGSGVVWVGLIADRITVASAASSRRKR</sequence>
<gene>
    <name evidence="2" type="ORF">YH66_05170</name>
</gene>
<dbReference type="PATRIC" id="fig|92706.3.peg.1073"/>
<feature type="region of interest" description="Disordered" evidence="1">
    <location>
        <begin position="1"/>
        <end position="36"/>
    </location>
</feature>
<dbReference type="RefSeq" id="WP_003860115.1">
    <property type="nucleotide sequence ID" value="NZ_CP011309.1"/>
</dbReference>
<evidence type="ECO:0000313" key="3">
    <source>
        <dbReference type="Proteomes" id="UP000034037"/>
    </source>
</evidence>
<accession>A0A0F6SQX9</accession>
<organism evidence="2 3">
    <name type="scientific">[Brevibacterium] flavum</name>
    <dbReference type="NCBI Taxonomy" id="92706"/>
    <lineage>
        <taxon>Bacteria</taxon>
        <taxon>Bacillati</taxon>
        <taxon>Actinomycetota</taxon>
        <taxon>Actinomycetes</taxon>
        <taxon>Mycobacteriales</taxon>
        <taxon>Corynebacteriaceae</taxon>
        <taxon>Corynebacterium</taxon>
    </lineage>
</organism>
<name>A0A0F6SQX9_9CORY</name>
<protein>
    <submittedName>
        <fullName evidence="2">Uncharacterized protein</fullName>
    </submittedName>
</protein>